<dbReference type="Pfam" id="PF03717">
    <property type="entry name" value="PBP_dimer"/>
    <property type="match status" value="1"/>
</dbReference>
<dbReference type="EMBL" id="DVMT01000027">
    <property type="protein sequence ID" value="HIU40145.1"/>
    <property type="molecule type" value="Genomic_DNA"/>
</dbReference>
<dbReference type="GO" id="GO:0071555">
    <property type="term" value="P:cell wall organization"/>
    <property type="evidence" value="ECO:0007669"/>
    <property type="project" value="TreeGrafter"/>
</dbReference>
<dbReference type="CDD" id="cd06576">
    <property type="entry name" value="PASTA_Pbp2x-like_1"/>
    <property type="match status" value="1"/>
</dbReference>
<keyword evidence="4" id="KW-1133">Transmembrane helix</keyword>
<proteinExistence type="inferred from homology"/>
<protein>
    <submittedName>
        <fullName evidence="6">Penicillin-binding protein</fullName>
    </submittedName>
</protein>
<dbReference type="InterPro" id="IPR012338">
    <property type="entry name" value="Beta-lactam/transpept-like"/>
</dbReference>
<accession>A0A9D1IM31</accession>
<dbReference type="Proteomes" id="UP000824074">
    <property type="component" value="Unassembled WGS sequence"/>
</dbReference>
<name>A0A9D1IM31_9FIRM</name>
<comment type="similarity">
    <text evidence="2">Belongs to the transpeptidase family.</text>
</comment>
<dbReference type="Gene3D" id="2.20.70.70">
    <property type="match status" value="1"/>
</dbReference>
<dbReference type="Gene3D" id="3.40.710.10">
    <property type="entry name" value="DD-peptidase/beta-lactamase superfamily"/>
    <property type="match status" value="1"/>
</dbReference>
<dbReference type="InterPro" id="IPR005311">
    <property type="entry name" value="PBP_dimer"/>
</dbReference>
<evidence type="ECO:0000256" key="3">
    <source>
        <dbReference type="ARBA" id="ARBA00023136"/>
    </source>
</evidence>
<dbReference type="SUPFAM" id="SSF56601">
    <property type="entry name" value="beta-lactamase/transpeptidase-like"/>
    <property type="match status" value="1"/>
</dbReference>
<dbReference type="SUPFAM" id="SSF54184">
    <property type="entry name" value="Penicillin-binding protein 2x (pbp-2x), c-terminal domain"/>
    <property type="match status" value="2"/>
</dbReference>
<dbReference type="SMART" id="SM00740">
    <property type="entry name" value="PASTA"/>
    <property type="match status" value="2"/>
</dbReference>
<gene>
    <name evidence="6" type="ORF">IAB68_02445</name>
</gene>
<dbReference type="Pfam" id="PF00905">
    <property type="entry name" value="Transpeptidase"/>
    <property type="match status" value="1"/>
</dbReference>
<dbReference type="InterPro" id="IPR050515">
    <property type="entry name" value="Beta-lactam/transpept"/>
</dbReference>
<dbReference type="Gene3D" id="3.30.70.2110">
    <property type="match status" value="1"/>
</dbReference>
<organism evidence="6 7">
    <name type="scientific">Candidatus Aphodocola excrementigallinarum</name>
    <dbReference type="NCBI Taxonomy" id="2840670"/>
    <lineage>
        <taxon>Bacteria</taxon>
        <taxon>Bacillati</taxon>
        <taxon>Bacillota</taxon>
        <taxon>Bacilli</taxon>
        <taxon>Candidatus Aphodocola</taxon>
    </lineage>
</organism>
<dbReference type="AlphaFoldDB" id="A0A9D1IM31"/>
<keyword evidence="3 4" id="KW-0472">Membrane</keyword>
<dbReference type="GO" id="GO:0005886">
    <property type="term" value="C:plasma membrane"/>
    <property type="evidence" value="ECO:0007669"/>
    <property type="project" value="TreeGrafter"/>
</dbReference>
<dbReference type="SUPFAM" id="SSF56519">
    <property type="entry name" value="Penicillin binding protein dimerisation domain"/>
    <property type="match status" value="1"/>
</dbReference>
<evidence type="ECO:0000256" key="1">
    <source>
        <dbReference type="ARBA" id="ARBA00004370"/>
    </source>
</evidence>
<reference evidence="6" key="2">
    <citation type="journal article" date="2021" name="PeerJ">
        <title>Extensive microbial diversity within the chicken gut microbiome revealed by metagenomics and culture.</title>
        <authorList>
            <person name="Gilroy R."/>
            <person name="Ravi A."/>
            <person name="Getino M."/>
            <person name="Pursley I."/>
            <person name="Horton D.L."/>
            <person name="Alikhan N.F."/>
            <person name="Baker D."/>
            <person name="Gharbi K."/>
            <person name="Hall N."/>
            <person name="Watson M."/>
            <person name="Adriaenssens E.M."/>
            <person name="Foster-Nyarko E."/>
            <person name="Jarju S."/>
            <person name="Secka A."/>
            <person name="Antonio M."/>
            <person name="Oren A."/>
            <person name="Chaudhuri R.R."/>
            <person name="La Ragione R."/>
            <person name="Hildebrand F."/>
            <person name="Pallen M.J."/>
        </authorList>
    </citation>
    <scope>NUCLEOTIDE SEQUENCE</scope>
    <source>
        <strain evidence="6">CHK193-30670</strain>
    </source>
</reference>
<evidence type="ECO:0000259" key="5">
    <source>
        <dbReference type="PROSITE" id="PS51178"/>
    </source>
</evidence>
<comment type="caution">
    <text evidence="6">The sequence shown here is derived from an EMBL/GenBank/DDBJ whole genome shotgun (WGS) entry which is preliminary data.</text>
</comment>
<dbReference type="PANTHER" id="PTHR30627">
    <property type="entry name" value="PEPTIDOGLYCAN D,D-TRANSPEPTIDASE"/>
    <property type="match status" value="1"/>
</dbReference>
<dbReference type="InterPro" id="IPR001460">
    <property type="entry name" value="PCN-bd_Tpept"/>
</dbReference>
<evidence type="ECO:0000256" key="4">
    <source>
        <dbReference type="SAM" id="Phobius"/>
    </source>
</evidence>
<dbReference type="CDD" id="cd06575">
    <property type="entry name" value="PASTA_Pbp2x-like_2"/>
    <property type="match status" value="1"/>
</dbReference>
<comment type="subcellular location">
    <subcellularLocation>
        <location evidence="1">Membrane</location>
    </subcellularLocation>
</comment>
<sequence>MKRELLNKNKMHVAKVFTLIIFLFLFVFILRLGYLCLTGKVDGIDLQSFANERNTKRETLYSLRGTIYDANEEVLAQTINSYTLIAYLDPSRSEGYETPQHVVDKELTAEKLSTVIDMSKEDILNILNKDAYQVEFGSAGRGLTELQKEAIENLGLYGIDFITTHRRYYPNNSFLSYVIGYTKTDDEGNMTGEMGIEKEYNEALTGTNGFVEYQKDLNGYKFPNSNEIRKEKVDGNDVYLTIDSNVQMSLETVVSNAVNASKSDWMIAVVADAKTGKILGSATSPTFDPNTKEIENYLNPLVSYTYEPGSVMKTYSFMATLENNPDFNPATATCLTGPYTIGEDTVSDWNDTGWGEITYQRGYTLSSNTCVANLVKNYLSRQVLMDYYKKLGFGSLTGIDLPNEYVGKVDFRYDVEVVNAAFGQGITTTPIQQIKALTAIANNGVLLNPYIVEKTVNSDTGEVTYKSEVKEGQRVASKSTIQTIKELMYQVVNGNQADTTGYKYRMDGYDLIGKTGTAQIANPKTGKYYTGSTDYVYSFAGMYPKDDPQVIIYVAMQRGYNYSTVLSEAVKTIVKDTAKYLEVFDETPELNKEVTEYKMANFKNKQTEEVKQTLNNLLATYVVFGNGTKIVDQYPNKGTKISTKDKVFVFTNDSVITMPDLTNYSVKDASVVLNKLNINYTCNATGYVQTQSIPAGTLISNDMEVVLN</sequence>
<dbReference type="InterPro" id="IPR005543">
    <property type="entry name" value="PASTA_dom"/>
</dbReference>
<dbReference type="PROSITE" id="PS51178">
    <property type="entry name" value="PASTA"/>
    <property type="match status" value="1"/>
</dbReference>
<feature type="domain" description="PASTA" evidence="5">
    <location>
        <begin position="593"/>
        <end position="653"/>
    </location>
</feature>
<keyword evidence="4" id="KW-0812">Transmembrane</keyword>
<dbReference type="Gene3D" id="3.90.1310.10">
    <property type="entry name" value="Penicillin-binding protein 2a (Domain 2)"/>
    <property type="match status" value="1"/>
</dbReference>
<dbReference type="PANTHER" id="PTHR30627:SF26">
    <property type="entry name" value="PENICILLIN-BINDING PROTEIN 2B"/>
    <property type="match status" value="1"/>
</dbReference>
<reference evidence="6" key="1">
    <citation type="submission" date="2020-10" db="EMBL/GenBank/DDBJ databases">
        <authorList>
            <person name="Gilroy R."/>
        </authorList>
    </citation>
    <scope>NUCLEOTIDE SEQUENCE</scope>
    <source>
        <strain evidence="6">CHK193-30670</strain>
    </source>
</reference>
<evidence type="ECO:0000256" key="2">
    <source>
        <dbReference type="ARBA" id="ARBA00007171"/>
    </source>
</evidence>
<dbReference type="Pfam" id="PF03793">
    <property type="entry name" value="PASTA"/>
    <property type="match status" value="2"/>
</dbReference>
<dbReference type="InterPro" id="IPR036138">
    <property type="entry name" value="PBP_dimer_sf"/>
</dbReference>
<evidence type="ECO:0000313" key="6">
    <source>
        <dbReference type="EMBL" id="HIU40145.1"/>
    </source>
</evidence>
<feature type="transmembrane region" description="Helical" evidence="4">
    <location>
        <begin position="12"/>
        <end position="34"/>
    </location>
</feature>
<dbReference type="GO" id="GO:0008658">
    <property type="term" value="F:penicillin binding"/>
    <property type="evidence" value="ECO:0007669"/>
    <property type="project" value="InterPro"/>
</dbReference>
<evidence type="ECO:0000313" key="7">
    <source>
        <dbReference type="Proteomes" id="UP000824074"/>
    </source>
</evidence>